<dbReference type="InParanoid" id="H9H5W7"/>
<evidence type="ECO:0000259" key="8">
    <source>
        <dbReference type="PROSITE" id="PS50108"/>
    </source>
</evidence>
<keyword evidence="2" id="KW-0808">Transferase</keyword>
<dbReference type="OMA" id="QKQMVRH"/>
<feature type="compositionally biased region" description="Basic and acidic residues" evidence="5">
    <location>
        <begin position="553"/>
        <end position="563"/>
    </location>
</feature>
<dbReference type="PROSITE" id="PS50081">
    <property type="entry name" value="ZF_DAG_PE_2"/>
    <property type="match status" value="1"/>
</dbReference>
<dbReference type="Proteomes" id="UP000002280">
    <property type="component" value="Unplaced"/>
</dbReference>
<feature type="domain" description="CNH" evidence="9">
    <location>
        <begin position="203"/>
        <end position="487"/>
    </location>
</feature>
<dbReference type="CDD" id="cd00132">
    <property type="entry name" value="CRIB"/>
    <property type="match status" value="1"/>
</dbReference>
<dbReference type="Pfam" id="PF25346">
    <property type="entry name" value="PH_MRCK"/>
    <property type="match status" value="1"/>
</dbReference>
<dbReference type="InterPro" id="IPR011993">
    <property type="entry name" value="PH-like_dom_sf"/>
</dbReference>
<dbReference type="InterPro" id="IPR002219">
    <property type="entry name" value="PKC_DAG/PE"/>
</dbReference>
<dbReference type="PROSITE" id="PS50219">
    <property type="entry name" value="CNH"/>
    <property type="match status" value="1"/>
</dbReference>
<proteinExistence type="predicted"/>
<keyword evidence="11" id="KW-1185">Reference proteome</keyword>
<evidence type="ECO:0000256" key="2">
    <source>
        <dbReference type="ARBA" id="ARBA00022777"/>
    </source>
</evidence>
<dbReference type="InterPro" id="IPR001849">
    <property type="entry name" value="PH_domain"/>
</dbReference>
<dbReference type="PROSITE" id="PS50003">
    <property type="entry name" value="PH_DOMAIN"/>
    <property type="match status" value="1"/>
</dbReference>
<comment type="catalytic activity">
    <reaction evidence="3">
        <text>L-threonyl-[protein] + ATP = O-phospho-L-threonyl-[protein] + ADP + H(+)</text>
        <dbReference type="Rhea" id="RHEA:46608"/>
        <dbReference type="Rhea" id="RHEA-COMP:11060"/>
        <dbReference type="Rhea" id="RHEA-COMP:11605"/>
        <dbReference type="ChEBI" id="CHEBI:15378"/>
        <dbReference type="ChEBI" id="CHEBI:30013"/>
        <dbReference type="ChEBI" id="CHEBI:30616"/>
        <dbReference type="ChEBI" id="CHEBI:61977"/>
        <dbReference type="ChEBI" id="CHEBI:456216"/>
        <dbReference type="EC" id="2.7.11.1"/>
    </reaction>
</comment>
<dbReference type="SMART" id="SM00233">
    <property type="entry name" value="PH"/>
    <property type="match status" value="1"/>
</dbReference>
<dbReference type="HOGENOM" id="CLU_015770_0_0_1"/>
<evidence type="ECO:0000259" key="7">
    <source>
        <dbReference type="PROSITE" id="PS50081"/>
    </source>
</evidence>
<dbReference type="PANTHER" id="PTHR22988:SF22">
    <property type="entry name" value="SERINE_THREONINE-PROTEIN KINASE MRCK GAMMA"/>
    <property type="match status" value="1"/>
</dbReference>
<sequence>MLGLSRQGLACEACHYFCHSACAPLAPPCPVPAELLRTVLGVNAETGIGTAYEGFLSVPRPSGVRRGRQRVFATLSDLRLKKYDAPDPKLSLGCSGEVAGGAGPLSRSPPALRDPQFSAAPVLASDVIHAQSRDLPRIFRVTASQLTVPPTLCSLLLLADNETERARWLQVLGELHRLLMDLRPRPLPVYTLKEAYDNGLPLLPHALCAAIIDQERLALGTEEGLYIIHLHTNDIIQVGECKRVQRLAVIQPTGLLAVLCGRGPSVRLFALDELESCEAAGAKITESRGCQSLAAGRVLQASTPVLCVAVKRQVLCYQLGPGPGPWHRRIRELQVAGPVQSLALVGDRLCVGAAGAFALYPLLNEAAPLVLGPGLATEGLGPSEALGAVELSLSEFLLLLSTAGIYVDRTGKKSRSQELLWPATPIGWGESGAPGPERAGVEGAEWVQSVPLKKVRPLNPEGSLCLFGSEKVRLTYLRNRLAEKDEFNIPDLTDNSRRQLFRTKSKRRFFFRVSEEQRLQQRREMLKDPFVRSKLISPPTNFSHLAHMGPGDGRPEAPEEKSRGRGRNPGPTRPHSFSEALRRPASMGSEVLVAETDSGERPLSSLSIPALPCPGPKGLGLPQLP</sequence>
<keyword evidence="1" id="KW-0723">Serine/threonine-protein kinase</keyword>
<protein>
    <recommendedName>
        <fullName evidence="12">CDC42 binding protein kinase gamma</fullName>
    </recommendedName>
</protein>
<dbReference type="Ensembl" id="ENSMODT00000000509.4">
    <property type="protein sequence ID" value="ENSMODP00000000496.4"/>
    <property type="gene ID" value="ENSMODG00000000414.4"/>
</dbReference>
<dbReference type="InterPro" id="IPR000095">
    <property type="entry name" value="CRIB_dom"/>
</dbReference>
<evidence type="ECO:0000256" key="1">
    <source>
        <dbReference type="ARBA" id="ARBA00022527"/>
    </source>
</evidence>
<dbReference type="PROSITE" id="PS50108">
    <property type="entry name" value="CRIB"/>
    <property type="match status" value="1"/>
</dbReference>
<evidence type="ECO:0000313" key="10">
    <source>
        <dbReference type="Ensembl" id="ENSMODP00000000496.4"/>
    </source>
</evidence>
<reference evidence="10" key="2">
    <citation type="submission" date="2025-08" db="UniProtKB">
        <authorList>
            <consortium name="Ensembl"/>
        </authorList>
    </citation>
    <scope>IDENTIFICATION</scope>
</reference>
<dbReference type="AlphaFoldDB" id="H9H5W7"/>
<dbReference type="STRING" id="13616.ENSMODP00000000496"/>
<evidence type="ECO:0000259" key="9">
    <source>
        <dbReference type="PROSITE" id="PS50219"/>
    </source>
</evidence>
<dbReference type="InterPro" id="IPR001180">
    <property type="entry name" value="CNH_dom"/>
</dbReference>
<feature type="domain" description="Phorbol-ester/DAG-type" evidence="7">
    <location>
        <begin position="1"/>
        <end position="29"/>
    </location>
</feature>
<organism evidence="10 11">
    <name type="scientific">Monodelphis domestica</name>
    <name type="common">Gray short-tailed opossum</name>
    <dbReference type="NCBI Taxonomy" id="13616"/>
    <lineage>
        <taxon>Eukaryota</taxon>
        <taxon>Metazoa</taxon>
        <taxon>Chordata</taxon>
        <taxon>Craniata</taxon>
        <taxon>Vertebrata</taxon>
        <taxon>Euteleostomi</taxon>
        <taxon>Mammalia</taxon>
        <taxon>Metatheria</taxon>
        <taxon>Didelphimorphia</taxon>
        <taxon>Didelphidae</taxon>
        <taxon>Monodelphis</taxon>
    </lineage>
</organism>
<evidence type="ECO:0000256" key="5">
    <source>
        <dbReference type="SAM" id="MobiDB-lite"/>
    </source>
</evidence>
<dbReference type="FunFam" id="2.30.29.30:FF:000242">
    <property type="entry name" value="serine/threonine-protein kinase MRCK gamma isoform X1"/>
    <property type="match status" value="1"/>
</dbReference>
<dbReference type="Gene3D" id="3.30.60.20">
    <property type="match status" value="1"/>
</dbReference>
<feature type="domain" description="CRIB" evidence="8">
    <location>
        <begin position="536"/>
        <end position="549"/>
    </location>
</feature>
<dbReference type="Bgee" id="ENSMODG00000000414">
    <property type="expression patterns" value="Expressed in cerebellum and 16 other cell types or tissues"/>
</dbReference>
<dbReference type="PANTHER" id="PTHR22988">
    <property type="entry name" value="MYOTONIC DYSTROPHY S/T KINASE-RELATED"/>
    <property type="match status" value="1"/>
</dbReference>
<evidence type="ECO:0000256" key="4">
    <source>
        <dbReference type="ARBA" id="ARBA00048679"/>
    </source>
</evidence>
<evidence type="ECO:0000256" key="3">
    <source>
        <dbReference type="ARBA" id="ARBA00047899"/>
    </source>
</evidence>
<feature type="region of interest" description="Disordered" evidence="5">
    <location>
        <begin position="537"/>
        <end position="625"/>
    </location>
</feature>
<feature type="domain" description="PH" evidence="6">
    <location>
        <begin position="49"/>
        <end position="177"/>
    </location>
</feature>
<reference evidence="10" key="1">
    <citation type="journal article" date="2007" name="Nature">
        <title>Genome of the marsupial Monodelphis domestica reveals innovation in non-coding sequences.</title>
        <authorList>
            <person name="Mikkelsen T.S."/>
            <person name="Wakefield M.J."/>
            <person name="Aken B."/>
            <person name="Amemiya C.T."/>
            <person name="Chang J.L."/>
            <person name="Duke S."/>
            <person name="Garber M."/>
            <person name="Gentles A.J."/>
            <person name="Goodstadt L."/>
            <person name="Heger A."/>
            <person name="Jurka J."/>
            <person name="Kamal M."/>
            <person name="Mauceli E."/>
            <person name="Searle S.M."/>
            <person name="Sharpe T."/>
            <person name="Baker M.L."/>
            <person name="Batzer M.A."/>
            <person name="Benos P.V."/>
            <person name="Belov K."/>
            <person name="Clamp M."/>
            <person name="Cook A."/>
            <person name="Cuff J."/>
            <person name="Das R."/>
            <person name="Davidow L."/>
            <person name="Deakin J.E."/>
            <person name="Fazzari M.J."/>
            <person name="Glass J.L."/>
            <person name="Grabherr M."/>
            <person name="Greally J.M."/>
            <person name="Gu W."/>
            <person name="Hore T.A."/>
            <person name="Huttley G.A."/>
            <person name="Kleber M."/>
            <person name="Jirtle R.L."/>
            <person name="Koina E."/>
            <person name="Lee J.T."/>
            <person name="Mahony S."/>
            <person name="Marra M.A."/>
            <person name="Miller R.D."/>
            <person name="Nicholls R.D."/>
            <person name="Oda M."/>
            <person name="Papenfuss A.T."/>
            <person name="Parra Z.E."/>
            <person name="Pollock D.D."/>
            <person name="Ray D.A."/>
            <person name="Schein J.E."/>
            <person name="Speed T.P."/>
            <person name="Thompson K."/>
            <person name="VandeBerg J.L."/>
            <person name="Wade C.M."/>
            <person name="Walker J.A."/>
            <person name="Waters P.D."/>
            <person name="Webber C."/>
            <person name="Weidman J.R."/>
            <person name="Xie X."/>
            <person name="Zody M.C."/>
            <person name="Baldwin J."/>
            <person name="Abdouelleil A."/>
            <person name="Abdulkadir J."/>
            <person name="Abebe A."/>
            <person name="Abera B."/>
            <person name="Abreu J."/>
            <person name="Acer S.C."/>
            <person name="Aftuck L."/>
            <person name="Alexander A."/>
            <person name="An P."/>
            <person name="Anderson E."/>
            <person name="Anderson S."/>
            <person name="Arachi H."/>
            <person name="Azer M."/>
            <person name="Bachantsang P."/>
            <person name="Barry A."/>
            <person name="Bayul T."/>
            <person name="Berlin A."/>
            <person name="Bessette D."/>
            <person name="Bloom T."/>
            <person name="Bloom T."/>
            <person name="Boguslavskiy L."/>
            <person name="Bonnet C."/>
            <person name="Boukhgalter B."/>
            <person name="Bourzgui I."/>
            <person name="Brown A."/>
            <person name="Cahill P."/>
            <person name="Channer S."/>
            <person name="Cheshatsang Y."/>
            <person name="Chuda L."/>
            <person name="Citroen M."/>
            <person name="Collymore A."/>
            <person name="Cooke P."/>
            <person name="Costello M."/>
            <person name="D'Aco K."/>
            <person name="Daza R."/>
            <person name="De Haan G."/>
            <person name="DeGray S."/>
            <person name="DeMaso C."/>
            <person name="Dhargay N."/>
            <person name="Dooley K."/>
            <person name="Dooley E."/>
            <person name="Doricent M."/>
            <person name="Dorje P."/>
            <person name="Dorjee K."/>
            <person name="Dupes A."/>
            <person name="Elong R."/>
            <person name="Falk J."/>
            <person name="Farina A."/>
            <person name="Faro S."/>
            <person name="Ferguson D."/>
            <person name="Fisher S."/>
            <person name="Foley C.D."/>
            <person name="Franke A."/>
            <person name="Friedrich D."/>
            <person name="Gadbois L."/>
            <person name="Gearin G."/>
            <person name="Gearin C.R."/>
            <person name="Giannoukos G."/>
            <person name="Goode T."/>
            <person name="Graham J."/>
            <person name="Grandbois E."/>
            <person name="Grewal S."/>
            <person name="Gyaltsen K."/>
            <person name="Hafez N."/>
            <person name="Hagos B."/>
            <person name="Hall J."/>
            <person name="Henson C."/>
            <person name="Hollinger A."/>
            <person name="Honan T."/>
            <person name="Huard M.D."/>
            <person name="Hughes L."/>
            <person name="Hurhula B."/>
            <person name="Husby M.E."/>
            <person name="Kamat A."/>
            <person name="Kanga B."/>
            <person name="Kashin S."/>
            <person name="Khazanovich D."/>
            <person name="Kisner P."/>
            <person name="Lance K."/>
            <person name="Lara M."/>
            <person name="Lee W."/>
            <person name="Lennon N."/>
            <person name="Letendre F."/>
            <person name="LeVine R."/>
            <person name="Lipovsky A."/>
            <person name="Liu X."/>
            <person name="Liu J."/>
            <person name="Liu S."/>
            <person name="Lokyitsang T."/>
            <person name="Lokyitsang Y."/>
            <person name="Lubonja R."/>
            <person name="Lui A."/>
            <person name="MacDonald P."/>
            <person name="Magnisalis V."/>
            <person name="Maru K."/>
            <person name="Matthews C."/>
            <person name="McCusker W."/>
            <person name="McDonough S."/>
            <person name="Mehta T."/>
            <person name="Meldrim J."/>
            <person name="Meneus L."/>
            <person name="Mihai O."/>
            <person name="Mihalev A."/>
            <person name="Mihova T."/>
            <person name="Mittelman R."/>
            <person name="Mlenga V."/>
            <person name="Montmayeur A."/>
            <person name="Mulrain L."/>
            <person name="Navidi A."/>
            <person name="Naylor J."/>
            <person name="Negash T."/>
            <person name="Nguyen T."/>
            <person name="Nguyen N."/>
            <person name="Nicol R."/>
            <person name="Norbu C."/>
            <person name="Norbu N."/>
            <person name="Novod N."/>
            <person name="O'Neill B."/>
            <person name="Osman S."/>
            <person name="Markiewicz E."/>
            <person name="Oyono O.L."/>
            <person name="Patti C."/>
            <person name="Phunkhang P."/>
            <person name="Pierre F."/>
            <person name="Priest M."/>
            <person name="Raghuraman S."/>
            <person name="Rege F."/>
            <person name="Reyes R."/>
            <person name="Rise C."/>
            <person name="Rogov P."/>
            <person name="Ross K."/>
            <person name="Ryan E."/>
            <person name="Settipalli S."/>
            <person name="Shea T."/>
            <person name="Sherpa N."/>
            <person name="Shi L."/>
            <person name="Shih D."/>
            <person name="Sparrow T."/>
            <person name="Spaulding J."/>
            <person name="Stalker J."/>
            <person name="Stange-Thomann N."/>
            <person name="Stavropoulos S."/>
            <person name="Stone C."/>
            <person name="Strader C."/>
            <person name="Tesfaye S."/>
            <person name="Thomson T."/>
            <person name="Thoulutsang Y."/>
            <person name="Thoulutsang D."/>
            <person name="Topham K."/>
            <person name="Topping I."/>
            <person name="Tsamla T."/>
            <person name="Vassiliev H."/>
            <person name="Vo A."/>
            <person name="Wangchuk T."/>
            <person name="Wangdi T."/>
            <person name="Weiand M."/>
            <person name="Wilkinson J."/>
            <person name="Wilson A."/>
            <person name="Yadav S."/>
            <person name="Young G."/>
            <person name="Yu Q."/>
            <person name="Zembek L."/>
            <person name="Zhong D."/>
            <person name="Zimmer A."/>
            <person name="Zwirko Z."/>
            <person name="Jaffe D.B."/>
            <person name="Alvarez P."/>
            <person name="Brockman W."/>
            <person name="Butler J."/>
            <person name="Chin C."/>
            <person name="Gnerre S."/>
            <person name="MacCallum I."/>
            <person name="Graves J.A."/>
            <person name="Ponting C.P."/>
            <person name="Breen M."/>
            <person name="Samollow P.B."/>
            <person name="Lander E.S."/>
            <person name="Lindblad-Toh K."/>
        </authorList>
    </citation>
    <scope>NUCLEOTIDE SEQUENCE [LARGE SCALE GENOMIC DNA]</scope>
</reference>
<dbReference type="GO" id="GO:0004674">
    <property type="term" value="F:protein serine/threonine kinase activity"/>
    <property type="evidence" value="ECO:0007669"/>
    <property type="project" value="UniProtKB-KW"/>
</dbReference>
<comment type="catalytic activity">
    <reaction evidence="4">
        <text>L-seryl-[protein] + ATP = O-phospho-L-seryl-[protein] + ADP + H(+)</text>
        <dbReference type="Rhea" id="RHEA:17989"/>
        <dbReference type="Rhea" id="RHEA-COMP:9863"/>
        <dbReference type="Rhea" id="RHEA-COMP:11604"/>
        <dbReference type="ChEBI" id="CHEBI:15378"/>
        <dbReference type="ChEBI" id="CHEBI:29999"/>
        <dbReference type="ChEBI" id="CHEBI:30616"/>
        <dbReference type="ChEBI" id="CHEBI:83421"/>
        <dbReference type="ChEBI" id="CHEBI:456216"/>
        <dbReference type="EC" id="2.7.11.1"/>
    </reaction>
</comment>
<reference evidence="10" key="3">
    <citation type="submission" date="2025-09" db="UniProtKB">
        <authorList>
            <consortium name="Ensembl"/>
        </authorList>
    </citation>
    <scope>IDENTIFICATION</scope>
</reference>
<dbReference type="GeneTree" id="ENSGT01030000234517"/>
<dbReference type="Pfam" id="PF00780">
    <property type="entry name" value="CNH"/>
    <property type="match status" value="1"/>
</dbReference>
<name>H9H5W7_MONDO</name>
<accession>H9H5W7</accession>
<dbReference type="InterPro" id="IPR050839">
    <property type="entry name" value="Rho-assoc_Ser/Thr_Kinase"/>
</dbReference>
<dbReference type="InterPro" id="IPR057529">
    <property type="entry name" value="MRCK/ROCK_PH"/>
</dbReference>
<dbReference type="eggNOG" id="KOG0612">
    <property type="taxonomic scope" value="Eukaryota"/>
</dbReference>
<dbReference type="Gene3D" id="2.30.29.30">
    <property type="entry name" value="Pleckstrin-homology domain (PH domain)/Phosphotyrosine-binding domain (PTB)"/>
    <property type="match status" value="1"/>
</dbReference>
<evidence type="ECO:0000259" key="6">
    <source>
        <dbReference type="PROSITE" id="PS50003"/>
    </source>
</evidence>
<evidence type="ECO:0000313" key="11">
    <source>
        <dbReference type="Proteomes" id="UP000002280"/>
    </source>
</evidence>
<keyword evidence="2" id="KW-0418">Kinase</keyword>
<evidence type="ECO:0008006" key="12">
    <source>
        <dbReference type="Google" id="ProtNLM"/>
    </source>
</evidence>